<evidence type="ECO:0000256" key="1">
    <source>
        <dbReference type="SAM" id="SignalP"/>
    </source>
</evidence>
<evidence type="ECO:0008006" key="4">
    <source>
        <dbReference type="Google" id="ProtNLM"/>
    </source>
</evidence>
<sequence length="80" mass="8770">MSYSLCLPFIKVLTFSSSFLTFSSLFTCTSPAYPSVRASLLFLHSIPNSSSHAMCTLPNFQSILPGDVPFTCRLLLCLLS</sequence>
<dbReference type="AlphaFoldDB" id="A0A6A6E5U5"/>
<proteinExistence type="predicted"/>
<feature type="chain" id="PRO_5025400049" description="Secreted protein" evidence="1">
    <location>
        <begin position="17"/>
        <end position="80"/>
    </location>
</feature>
<keyword evidence="3" id="KW-1185">Reference proteome</keyword>
<gene>
    <name evidence="2" type="ORF">K469DRAFT_111276</name>
</gene>
<accession>A0A6A6E5U5</accession>
<evidence type="ECO:0000313" key="3">
    <source>
        <dbReference type="Proteomes" id="UP000800200"/>
    </source>
</evidence>
<protein>
    <recommendedName>
        <fullName evidence="4">Secreted protein</fullName>
    </recommendedName>
</protein>
<reference evidence="2" key="1">
    <citation type="journal article" date="2020" name="Stud. Mycol.">
        <title>101 Dothideomycetes genomes: a test case for predicting lifestyles and emergence of pathogens.</title>
        <authorList>
            <person name="Haridas S."/>
            <person name="Albert R."/>
            <person name="Binder M."/>
            <person name="Bloem J."/>
            <person name="Labutti K."/>
            <person name="Salamov A."/>
            <person name="Andreopoulos B."/>
            <person name="Baker S."/>
            <person name="Barry K."/>
            <person name="Bills G."/>
            <person name="Bluhm B."/>
            <person name="Cannon C."/>
            <person name="Castanera R."/>
            <person name="Culley D."/>
            <person name="Daum C."/>
            <person name="Ezra D."/>
            <person name="Gonzalez J."/>
            <person name="Henrissat B."/>
            <person name="Kuo A."/>
            <person name="Liang C."/>
            <person name="Lipzen A."/>
            <person name="Lutzoni F."/>
            <person name="Magnuson J."/>
            <person name="Mondo S."/>
            <person name="Nolan M."/>
            <person name="Ohm R."/>
            <person name="Pangilinan J."/>
            <person name="Park H.-J."/>
            <person name="Ramirez L."/>
            <person name="Alfaro M."/>
            <person name="Sun H."/>
            <person name="Tritt A."/>
            <person name="Yoshinaga Y."/>
            <person name="Zwiers L.-H."/>
            <person name="Turgeon B."/>
            <person name="Goodwin S."/>
            <person name="Spatafora J."/>
            <person name="Crous P."/>
            <person name="Grigoriev I."/>
        </authorList>
    </citation>
    <scope>NUCLEOTIDE SEQUENCE</scope>
    <source>
        <strain evidence="2">CBS 207.26</strain>
    </source>
</reference>
<evidence type="ECO:0000313" key="2">
    <source>
        <dbReference type="EMBL" id="KAF2187291.1"/>
    </source>
</evidence>
<keyword evidence="1" id="KW-0732">Signal</keyword>
<name>A0A6A6E5U5_9PEZI</name>
<organism evidence="2 3">
    <name type="scientific">Zopfia rhizophila CBS 207.26</name>
    <dbReference type="NCBI Taxonomy" id="1314779"/>
    <lineage>
        <taxon>Eukaryota</taxon>
        <taxon>Fungi</taxon>
        <taxon>Dikarya</taxon>
        <taxon>Ascomycota</taxon>
        <taxon>Pezizomycotina</taxon>
        <taxon>Dothideomycetes</taxon>
        <taxon>Dothideomycetes incertae sedis</taxon>
        <taxon>Zopfiaceae</taxon>
        <taxon>Zopfia</taxon>
    </lineage>
</organism>
<dbReference type="EMBL" id="ML994627">
    <property type="protein sequence ID" value="KAF2187291.1"/>
    <property type="molecule type" value="Genomic_DNA"/>
</dbReference>
<dbReference type="Proteomes" id="UP000800200">
    <property type="component" value="Unassembled WGS sequence"/>
</dbReference>
<feature type="signal peptide" evidence="1">
    <location>
        <begin position="1"/>
        <end position="16"/>
    </location>
</feature>